<feature type="compositionally biased region" description="Low complexity" evidence="5">
    <location>
        <begin position="406"/>
        <end position="418"/>
    </location>
</feature>
<dbReference type="PROSITE" id="PS00028">
    <property type="entry name" value="ZINC_FINGER_C2H2_1"/>
    <property type="match status" value="2"/>
</dbReference>
<dbReference type="InterPro" id="IPR001841">
    <property type="entry name" value="Znf_RING"/>
</dbReference>
<reference evidence="7 8" key="1">
    <citation type="journal article" date="2019" name="Nat. Ecol. Evol.">
        <title>Megaphylogeny resolves global patterns of mushroom evolution.</title>
        <authorList>
            <person name="Varga T."/>
            <person name="Krizsan K."/>
            <person name="Foldi C."/>
            <person name="Dima B."/>
            <person name="Sanchez-Garcia M."/>
            <person name="Sanchez-Ramirez S."/>
            <person name="Szollosi G.J."/>
            <person name="Szarkandi J.G."/>
            <person name="Papp V."/>
            <person name="Albert L."/>
            <person name="Andreopoulos W."/>
            <person name="Angelini C."/>
            <person name="Antonin V."/>
            <person name="Barry K.W."/>
            <person name="Bougher N.L."/>
            <person name="Buchanan P."/>
            <person name="Buyck B."/>
            <person name="Bense V."/>
            <person name="Catcheside P."/>
            <person name="Chovatia M."/>
            <person name="Cooper J."/>
            <person name="Damon W."/>
            <person name="Desjardin D."/>
            <person name="Finy P."/>
            <person name="Geml J."/>
            <person name="Haridas S."/>
            <person name="Hughes K."/>
            <person name="Justo A."/>
            <person name="Karasinski D."/>
            <person name="Kautmanova I."/>
            <person name="Kiss B."/>
            <person name="Kocsube S."/>
            <person name="Kotiranta H."/>
            <person name="LaButti K.M."/>
            <person name="Lechner B.E."/>
            <person name="Liimatainen K."/>
            <person name="Lipzen A."/>
            <person name="Lukacs Z."/>
            <person name="Mihaltcheva S."/>
            <person name="Morgado L.N."/>
            <person name="Niskanen T."/>
            <person name="Noordeloos M.E."/>
            <person name="Ohm R.A."/>
            <person name="Ortiz-Santana B."/>
            <person name="Ovrebo C."/>
            <person name="Racz N."/>
            <person name="Riley R."/>
            <person name="Savchenko A."/>
            <person name="Shiryaev A."/>
            <person name="Soop K."/>
            <person name="Spirin V."/>
            <person name="Szebenyi C."/>
            <person name="Tomsovsky M."/>
            <person name="Tulloss R.E."/>
            <person name="Uehling J."/>
            <person name="Grigoriev I.V."/>
            <person name="Vagvolgyi C."/>
            <person name="Papp T."/>
            <person name="Martin F.M."/>
            <person name="Miettinen O."/>
            <person name="Hibbett D.S."/>
            <person name="Nagy L.G."/>
        </authorList>
    </citation>
    <scope>NUCLEOTIDE SEQUENCE [LARGE SCALE GENOMIC DNA]</scope>
    <source>
        <strain evidence="7 8">HHB13444</strain>
    </source>
</reference>
<dbReference type="Proteomes" id="UP000308197">
    <property type="component" value="Unassembled WGS sequence"/>
</dbReference>
<proteinExistence type="predicted"/>
<evidence type="ECO:0000313" key="7">
    <source>
        <dbReference type="EMBL" id="TFK92259.1"/>
    </source>
</evidence>
<feature type="compositionally biased region" description="Polar residues" evidence="5">
    <location>
        <begin position="218"/>
        <end position="249"/>
    </location>
</feature>
<dbReference type="SUPFAM" id="SSF57850">
    <property type="entry name" value="RING/U-box"/>
    <property type="match status" value="1"/>
</dbReference>
<dbReference type="SMART" id="SM00355">
    <property type="entry name" value="ZnF_C2H2"/>
    <property type="match status" value="3"/>
</dbReference>
<evidence type="ECO:0000256" key="5">
    <source>
        <dbReference type="SAM" id="MobiDB-lite"/>
    </source>
</evidence>
<dbReference type="InterPro" id="IPR017907">
    <property type="entry name" value="Znf_RING_CS"/>
</dbReference>
<gene>
    <name evidence="7" type="ORF">K466DRAFT_659432</name>
</gene>
<dbReference type="InterPro" id="IPR013087">
    <property type="entry name" value="Znf_C2H2_type"/>
</dbReference>
<feature type="compositionally biased region" description="Low complexity" evidence="5">
    <location>
        <begin position="290"/>
        <end position="303"/>
    </location>
</feature>
<dbReference type="STRING" id="1314778.A0A5C3PUD0"/>
<dbReference type="Pfam" id="PF00097">
    <property type="entry name" value="zf-C3HC4"/>
    <property type="match status" value="1"/>
</dbReference>
<keyword evidence="2 4" id="KW-0863">Zinc-finger</keyword>
<evidence type="ECO:0000256" key="1">
    <source>
        <dbReference type="ARBA" id="ARBA00022723"/>
    </source>
</evidence>
<keyword evidence="8" id="KW-1185">Reference proteome</keyword>
<evidence type="ECO:0000256" key="2">
    <source>
        <dbReference type="ARBA" id="ARBA00022771"/>
    </source>
</evidence>
<dbReference type="PROSITE" id="PS00518">
    <property type="entry name" value="ZF_RING_1"/>
    <property type="match status" value="1"/>
</dbReference>
<dbReference type="SMART" id="SM00184">
    <property type="entry name" value="RING"/>
    <property type="match status" value="1"/>
</dbReference>
<dbReference type="EMBL" id="ML211002">
    <property type="protein sequence ID" value="TFK92259.1"/>
    <property type="molecule type" value="Genomic_DNA"/>
</dbReference>
<dbReference type="GO" id="GO:0008270">
    <property type="term" value="F:zinc ion binding"/>
    <property type="evidence" value="ECO:0007669"/>
    <property type="project" value="UniProtKB-KW"/>
</dbReference>
<sequence>MMPGEFIAPARCNGCQEIFPSKNQAEEHARRAGHWSYKCITRVCTQCMKTFAKNEDQQQHMNATGHMKVERQGSLNGYPFVGADVTSHRQLSHAVPTSTQGMVSVACPNCRAQFPNSAELVTHVTKTESCSTCKICLQPFETLDEHYWDSKAHPKCNPCCKGFENQQALAAHKKECSIAPSKPSNKKPSDKALGKAPMTYNPSNIRPSDKALGKAPMTCNSSNIRANTPSLSAQMALNSPSSSRQTLGGTWTRRANGHDGASPLASWKPLTSTAPDHVASPASPAPSLWGRSASAGTSSDGSAVPSARGTPKSTGSDSFGPPAQPASAWEDPTSASPGDDDAQAWKPQRPTGSDDVRSPSPANWAAMLAPSPEPEESGRSSVGPRSSAATVFESARGTPDQDGAGSSVVESPSPTVSVAGAHDALSSTASLGAVRSQDTGHRQLARVANGAKNGNPSKHLKSQPNANAYSWHCRSCLGPCVEPVTTKCGHLMCFECAMRELRANLGCPVCKTVFLIRLAM</sequence>
<dbReference type="InterPro" id="IPR018957">
    <property type="entry name" value="Znf_C3HC4_RING-type"/>
</dbReference>
<evidence type="ECO:0000313" key="8">
    <source>
        <dbReference type="Proteomes" id="UP000308197"/>
    </source>
</evidence>
<dbReference type="Gene3D" id="3.30.40.10">
    <property type="entry name" value="Zinc/RING finger domain, C3HC4 (zinc finger)"/>
    <property type="match status" value="1"/>
</dbReference>
<feature type="region of interest" description="Disordered" evidence="5">
    <location>
        <begin position="176"/>
        <end position="418"/>
    </location>
</feature>
<protein>
    <recommendedName>
        <fullName evidence="6">RING-type domain-containing protein</fullName>
    </recommendedName>
</protein>
<dbReference type="PROSITE" id="PS50089">
    <property type="entry name" value="ZF_RING_2"/>
    <property type="match status" value="1"/>
</dbReference>
<evidence type="ECO:0000256" key="3">
    <source>
        <dbReference type="ARBA" id="ARBA00022833"/>
    </source>
</evidence>
<dbReference type="AlphaFoldDB" id="A0A5C3PUD0"/>
<dbReference type="InterPro" id="IPR013083">
    <property type="entry name" value="Znf_RING/FYVE/PHD"/>
</dbReference>
<evidence type="ECO:0000256" key="4">
    <source>
        <dbReference type="PROSITE-ProRule" id="PRU00175"/>
    </source>
</evidence>
<name>A0A5C3PUD0_9APHY</name>
<feature type="domain" description="RING-type" evidence="6">
    <location>
        <begin position="473"/>
        <end position="511"/>
    </location>
</feature>
<accession>A0A5C3PUD0</accession>
<keyword evidence="3" id="KW-0862">Zinc</keyword>
<dbReference type="InParanoid" id="A0A5C3PUD0"/>
<organism evidence="7 8">
    <name type="scientific">Polyporus arcularius HHB13444</name>
    <dbReference type="NCBI Taxonomy" id="1314778"/>
    <lineage>
        <taxon>Eukaryota</taxon>
        <taxon>Fungi</taxon>
        <taxon>Dikarya</taxon>
        <taxon>Basidiomycota</taxon>
        <taxon>Agaricomycotina</taxon>
        <taxon>Agaricomycetes</taxon>
        <taxon>Polyporales</taxon>
        <taxon>Polyporaceae</taxon>
        <taxon>Polyporus</taxon>
    </lineage>
</organism>
<keyword evidence="1" id="KW-0479">Metal-binding</keyword>
<evidence type="ECO:0000259" key="6">
    <source>
        <dbReference type="PROSITE" id="PS50089"/>
    </source>
</evidence>